<comment type="caution">
    <text evidence="1">The sequence shown here is derived from an EMBL/GenBank/DDBJ whole genome shotgun (WGS) entry which is preliminary data.</text>
</comment>
<dbReference type="Proteomes" id="UP000626210">
    <property type="component" value="Unassembled WGS sequence"/>
</dbReference>
<evidence type="ECO:0000313" key="2">
    <source>
        <dbReference type="Proteomes" id="UP000626210"/>
    </source>
</evidence>
<reference evidence="2" key="1">
    <citation type="journal article" date="2019" name="Int. J. Syst. Evol. Microbiol.">
        <title>The Global Catalogue of Microorganisms (GCM) 10K type strain sequencing project: providing services to taxonomists for standard genome sequencing and annotation.</title>
        <authorList>
            <consortium name="The Broad Institute Genomics Platform"/>
            <consortium name="The Broad Institute Genome Sequencing Center for Infectious Disease"/>
            <person name="Wu L."/>
            <person name="Ma J."/>
        </authorList>
    </citation>
    <scope>NUCLEOTIDE SEQUENCE [LARGE SCALE GENOMIC DNA]</scope>
    <source>
        <strain evidence="2">KCTC 23314</strain>
    </source>
</reference>
<keyword evidence="2" id="KW-1185">Reference proteome</keyword>
<protein>
    <recommendedName>
        <fullName evidence="3">Prolyl 4-hydroxylase</fullName>
    </recommendedName>
</protein>
<organism evidence="1 2">
    <name type="scientific">Pseudorhodoferax aquiterrae</name>
    <dbReference type="NCBI Taxonomy" id="747304"/>
    <lineage>
        <taxon>Bacteria</taxon>
        <taxon>Pseudomonadati</taxon>
        <taxon>Pseudomonadota</taxon>
        <taxon>Betaproteobacteria</taxon>
        <taxon>Burkholderiales</taxon>
        <taxon>Comamonadaceae</taxon>
    </lineage>
</organism>
<dbReference type="EMBL" id="BMYK01000020">
    <property type="protein sequence ID" value="GHC95580.1"/>
    <property type="molecule type" value="Genomic_DNA"/>
</dbReference>
<dbReference type="Pfam" id="PF09859">
    <property type="entry name" value="Oxygenase-NA"/>
    <property type="match status" value="1"/>
</dbReference>
<name>A0ABQ3G8Q2_9BURK</name>
<accession>A0ABQ3G8Q2</accession>
<evidence type="ECO:0008006" key="3">
    <source>
        <dbReference type="Google" id="ProtNLM"/>
    </source>
</evidence>
<dbReference type="RefSeq" id="WP_189689478.1">
    <property type="nucleotide sequence ID" value="NZ_BMYK01000020.1"/>
</dbReference>
<dbReference type="InterPro" id="IPR018655">
    <property type="entry name" value="DUF2086"/>
</dbReference>
<sequence length="203" mass="22044">MLDALRARVAGLDWADIAAQLDAEGWAVLPGLLHTAQVEALAAMCERPGPWPGWVGALQAALYAQLVPIANAWHARLGRSLRHPAALVRGEEPRPHCLRAGEDLPLQHGSEAPQAFPLQAGILLSTPGEDFTGGALVLIEQRPRMQSRPTVLPLRRSDIALFAVAERPHAGTRGDYTVQLRHGIARVRSGRRLALVLRFEEAI</sequence>
<gene>
    <name evidence="1" type="ORF">GCM10007320_48760</name>
</gene>
<proteinExistence type="predicted"/>
<evidence type="ECO:0000313" key="1">
    <source>
        <dbReference type="EMBL" id="GHC95580.1"/>
    </source>
</evidence>